<sequence>MAGTRGFAGLRGEQIRKGVLRDSHFSEEHKINKNKVDVVWSDHHGMTEEALALIKELRDDLDALDIDSDAMRDIIATAEQANFNAANAINTADNAFSQATNAMSKANSASSLAESLNAQISTASGKADTALVKTLSVESSLIGMNTKVTAADAKAQSALDRTAALEEWMSESTSNATELAQTAMERASEAHLIASNVQSSYNIDIPVVKSDVVLAKSTATKANHTADIAYAMASAVEEALENLPTPVEGDVTTDQLYNQLLITDAKATEAKNKAELALTTANGVDNKAEEALARVMSLEGDFASTSNNSSAAIIMANETKSLVNGLSIELNTKVNSAVSKADAAKSAADLARVKANGFEDDITKANANASKSLIMATAAKDTADSMSGSLSSAVSDASRALSQASSADTKSDTALTRATSSETIANQAKNIANSVDGKADQALSNSAASLVIANEAKNVADGVDGKAAQAQLVAASAKEIAEGLDEKATQAMNDADDALTVARSAASLSQWAENIAIEARNTANGIDAKASQAKSDSSTAVSSATMARTTADNARSVANIASQVASASDDKAEEALLKAQESIDQFKQFSLKPAVQGKDDLPAEANVLDDIRIVKDENKFYRYTATGWIPVGIAEEEMTTIRKLIDDMSEAAAPYYSIKQRLDALEGYIRNWSLETQTDFDRGTYEGTIFNGGVVLAKRMLKSVDDHYGDLDELAWNTVDLRSNGLPMLTESVTGAGGGFLQGYSSHMDYSDLEAILSFSLHGKMQEVYFGFHMNADLTSGYLLSFKRNLGRDRDGSIYGNVIEIFKIKSGDYEKLTSLNYILLENQPYVFKLHMDGSNITVWRDTIKLIDIMDESYTSGKFSFYDVSRKNKIGLTSRDLGTGTVGESTDISTGMMEIQAVEAYSSTALGDVAIQSDMTGVNTCARIISITDDLLTVTADESKLGKYGGDFEIGDTVIVHVSGGTDRAVIGNYGRLKITHVNGRDFTLSEPIGGIITKAQLPACILQMVKVVSFSNLVVKSGATVSPVPYDGTVGGILAIDVSGTLQVDGTISATGKGFYYGAASPTNGRIGSGSASGTNYVGSGGGGGANQFSGGAGGRSPSVGNGGIGGVGLGAIDLTKRMTFGGAGGSGSPHSGVTNPRSTGGGIVYITCQVLDITNGEINSHGTADGTLWGLPGAGGGAGGTAIIHAVLIKGMTDYKVGCNASGGTGNLSGTGTPPVFRAPTNTAAGNGQPGWWSGAIRGTASGGFRCNGGGGGAQAGSNATIAAGAANATAGGAGGTSNSNCWGGGGGGGGGYIAIFSDTIYRNIVWPEPTISSAYLRGMLALWNDGGQLKKVHEGKWQEVAVLPLSDTELIEVLENHGMRSLAAINSKLLREVSHKGVVTYTDIPSQSLHIKVTDKLPLELHAQAGLYTKNEGWYRSSVLDSGYLCRFTTMDAQITSDGQQYNIQTRTFINGNWSEWSDLNADSTVLSPEGTRFQFQFYSKTADGIASAMLDKATVNYTISDKEIMDASLYKVAEDLKQTKIAIAKMIFHNTAITMGQREKFNNIVIERFDGTTYLESMDNVGINSNGELALLNPSQSGSVVLDTVLLPEYSYYTMVTAEFEGDVSVQLSYDYAGFILSEFNSKMYNMENATGVRVKLFLEAGTTTKVLSTAVLV</sequence>
<reference evidence="1 2" key="1">
    <citation type="submission" date="2016-05" db="EMBL/GenBank/DDBJ databases">
        <title>Paenibacillus oryzae. sp. nov., isolated from the rice root.</title>
        <authorList>
            <person name="Zhang J."/>
            <person name="Zhang X."/>
        </authorList>
    </citation>
    <scope>NUCLEOTIDE SEQUENCE [LARGE SCALE GENOMIC DNA]</scope>
    <source>
        <strain evidence="1 2">1DrF-4</strain>
    </source>
</reference>
<dbReference type="STRING" id="1844972.A7K91_04935"/>
<gene>
    <name evidence="1" type="ORF">A7K91_04935</name>
</gene>
<comment type="caution">
    <text evidence="1">The sequence shown here is derived from an EMBL/GenBank/DDBJ whole genome shotgun (WGS) entry which is preliminary data.</text>
</comment>
<dbReference type="Gene3D" id="2.60.120.560">
    <property type="entry name" value="Exo-inulinase, domain 1"/>
    <property type="match status" value="1"/>
</dbReference>
<dbReference type="RefSeq" id="WP_068684104.1">
    <property type="nucleotide sequence ID" value="NZ_LYPA01000064.1"/>
</dbReference>
<evidence type="ECO:0000313" key="2">
    <source>
        <dbReference type="Proteomes" id="UP000092024"/>
    </source>
</evidence>
<accession>A0A1A5YH98</accession>
<proteinExistence type="predicted"/>
<keyword evidence="2" id="KW-1185">Reference proteome</keyword>
<name>A0A1A5YH98_9BACL</name>
<dbReference type="EMBL" id="LYPA01000064">
    <property type="protein sequence ID" value="OBR64928.1"/>
    <property type="molecule type" value="Genomic_DNA"/>
</dbReference>
<evidence type="ECO:0000313" key="1">
    <source>
        <dbReference type="EMBL" id="OBR64928.1"/>
    </source>
</evidence>
<dbReference type="Proteomes" id="UP000092024">
    <property type="component" value="Unassembled WGS sequence"/>
</dbReference>
<protein>
    <submittedName>
        <fullName evidence="1">Uncharacterized protein</fullName>
    </submittedName>
</protein>
<organism evidence="1 2">
    <name type="scientific">Paenibacillus oryzae</name>
    <dbReference type="NCBI Taxonomy" id="1844972"/>
    <lineage>
        <taxon>Bacteria</taxon>
        <taxon>Bacillati</taxon>
        <taxon>Bacillota</taxon>
        <taxon>Bacilli</taxon>
        <taxon>Bacillales</taxon>
        <taxon>Paenibacillaceae</taxon>
        <taxon>Paenibacillus</taxon>
    </lineage>
</organism>